<evidence type="ECO:0000313" key="2">
    <source>
        <dbReference type="Proteomes" id="UP000251314"/>
    </source>
</evidence>
<accession>A0A329RY85</accession>
<keyword evidence="2" id="KW-1185">Reference proteome</keyword>
<proteinExistence type="predicted"/>
<gene>
    <name evidence="1" type="ORF">PC110_g13994</name>
</gene>
<organism evidence="1 2">
    <name type="scientific">Phytophthora cactorum</name>
    <dbReference type="NCBI Taxonomy" id="29920"/>
    <lineage>
        <taxon>Eukaryota</taxon>
        <taxon>Sar</taxon>
        <taxon>Stramenopiles</taxon>
        <taxon>Oomycota</taxon>
        <taxon>Peronosporomycetes</taxon>
        <taxon>Peronosporales</taxon>
        <taxon>Peronosporaceae</taxon>
        <taxon>Phytophthora</taxon>
    </lineage>
</organism>
<comment type="caution">
    <text evidence="1">The sequence shown here is derived from an EMBL/GenBank/DDBJ whole genome shotgun (WGS) entry which is preliminary data.</text>
</comment>
<dbReference type="EMBL" id="MJFZ01000415">
    <property type="protein sequence ID" value="RAW29647.1"/>
    <property type="molecule type" value="Genomic_DNA"/>
</dbReference>
<dbReference type="AlphaFoldDB" id="A0A329RY85"/>
<sequence>MSETQLSDQYLYQSSLKSDPEIKVSSGKCVQFVIDLNQGSYQNGVITIDATAQLNGSEGFASLRDAYIMLPYKVSMKNGSTVLTTAANRFCATLKCGNWNVIDSMSLVLNGKTIVSMADYKLFWNNIRAQTGYSPQYVEKHGAETFLYPDAAQSVSYSSGTNSLTGDGYTNTAAFSSLFSTSAPPGGATVANDGLVKRLLSNPPTAGADFTSSWPSIGGTVASTTIANQTARGAFVAGAATANAIMGTWNYMLKIKPVDLHPIFMELDLMANPQIHLRFRVNQGSSVVVVDSTKGMSLTSTTLASGNVCPVMVAASSTGNPMAGVLAASAGFSIAWSAVVNSLEPTIDGTYMPFTTARLYVPFVHLENPQAIILKPVKKCGNWNVIDSMSLVLNGKTIVSMADYKLFWNNIRAQTGYSPQYVEKHGAETFLYPDAAQSVSYSSGTNSLTGDGYTNTAAFSSLFSTSAPPGGATVANDGLVKRLLSNPPTAGADFTSSWPSIGGTVASTTIANQTARGAFVAGAATANAIMGTWNYMLKIKPVDLHPIFMELDLMANPQIHLRFRVNQGSSVVVVDSTKGMSLTSTTLASGNEFQSPFDSAPWTLQPGSSIRNFNVRIGSTQCFDISHDYDFHHFANEIAKIGAINGDLTPELVNGLLDYQTWSLTNRVLIADVSRLTEKDVPQAIQIQGVNAGSQGVNILVLVDSEQELSYDRLTGEVLDFTTA</sequence>
<protein>
    <submittedName>
        <fullName evidence="1">Uncharacterized protein</fullName>
    </submittedName>
</protein>
<dbReference type="OrthoDB" id="156170at2759"/>
<dbReference type="VEuPathDB" id="FungiDB:PC110_g13994"/>
<name>A0A329RY85_9STRA</name>
<dbReference type="Proteomes" id="UP000251314">
    <property type="component" value="Unassembled WGS sequence"/>
</dbReference>
<reference evidence="1 2" key="1">
    <citation type="submission" date="2018-01" db="EMBL/GenBank/DDBJ databases">
        <title>Draft genome of the strawberry crown rot pathogen Phytophthora cactorum.</title>
        <authorList>
            <person name="Armitage A.D."/>
            <person name="Lysoe E."/>
            <person name="Nellist C.F."/>
            <person name="Harrison R.J."/>
            <person name="Brurberg M.B."/>
        </authorList>
    </citation>
    <scope>NUCLEOTIDE SEQUENCE [LARGE SCALE GENOMIC DNA]</scope>
    <source>
        <strain evidence="1 2">10300</strain>
    </source>
</reference>
<evidence type="ECO:0000313" key="1">
    <source>
        <dbReference type="EMBL" id="RAW29647.1"/>
    </source>
</evidence>